<dbReference type="Proteomes" id="UP000318538">
    <property type="component" value="Chromosome"/>
</dbReference>
<dbReference type="AlphaFoldDB" id="A0A517NH50"/>
<dbReference type="EMBL" id="CP036525">
    <property type="protein sequence ID" value="QDT06460.1"/>
    <property type="molecule type" value="Genomic_DNA"/>
</dbReference>
<evidence type="ECO:0000313" key="3">
    <source>
        <dbReference type="Proteomes" id="UP000318538"/>
    </source>
</evidence>
<keyword evidence="3" id="KW-1185">Reference proteome</keyword>
<feature type="compositionally biased region" description="Low complexity" evidence="1">
    <location>
        <begin position="282"/>
        <end position="297"/>
    </location>
</feature>
<proteinExistence type="predicted"/>
<gene>
    <name evidence="2" type="ORF">K227x_48700</name>
</gene>
<protein>
    <submittedName>
        <fullName evidence="2">Uncharacterized protein</fullName>
    </submittedName>
</protein>
<feature type="region of interest" description="Disordered" evidence="1">
    <location>
        <begin position="379"/>
        <end position="410"/>
    </location>
</feature>
<evidence type="ECO:0000256" key="1">
    <source>
        <dbReference type="SAM" id="MobiDB-lite"/>
    </source>
</evidence>
<evidence type="ECO:0000313" key="2">
    <source>
        <dbReference type="EMBL" id="QDT06460.1"/>
    </source>
</evidence>
<dbReference type="KEGG" id="rlc:K227x_48700"/>
<organism evidence="2 3">
    <name type="scientific">Rubripirellula lacrimiformis</name>
    <dbReference type="NCBI Taxonomy" id="1930273"/>
    <lineage>
        <taxon>Bacteria</taxon>
        <taxon>Pseudomonadati</taxon>
        <taxon>Planctomycetota</taxon>
        <taxon>Planctomycetia</taxon>
        <taxon>Pirellulales</taxon>
        <taxon>Pirellulaceae</taxon>
        <taxon>Rubripirellula</taxon>
    </lineage>
</organism>
<feature type="compositionally biased region" description="Polar residues" evidence="1">
    <location>
        <begin position="99"/>
        <end position="111"/>
    </location>
</feature>
<accession>A0A517NH50</accession>
<sequence>MFHRSRSSHISRRSWPTDAVNSCLPTCGADSATRQRTLARGAHSAVTTPPVTTRPVATRPVATPPVATRGNWGGFALVVIGWVAASMCVPSVATAQSAGETVKQSAEQYSQSGGSSDMDSEMGMMDDEMSMEMEMGMGYDEYGSDYGDSGYGGGGSQGSTSDITDTYASSVISLVNSFELAPLFQPAAGVQVITGPLLQRESDMAFAAGYQGMAVELMCGHMVTEYEEAGLALSTVKFSPALRRPVWNVRWAVSIAVRGTEDVPDASPIRAGTTKPGRRLASSGGYDDMSGGYSGEDMSMEMGMEEMGGGYSGEDMESMSGMGGMGRRPNAKPAAPTYAERNMLSDEAESMMDSNLGLVAEVVAEEFGKRFKAGDYGPLFTGLTPPEKIDPRAPRRPPPPRQEGDAAVDAAPLPTMSAKLDAALTEAPRPPGMWRPGITYLGQGASNEMLPVAQSEGIDFLFHFDVLLKPGRNNATQNVSRCRLFNVATGKQLALTKSMDSLEAAQKISTGSFADERAYVMDQLGSLLGIMDRDTKVVPMPQGLSPESVRRRISLVIGGPKARTLQTLAEIRLYQSLNLLTLDEVEMAFHIVGGSEGLLFLHGPREERLAMARTWAVRSQPAAPGE</sequence>
<reference evidence="2 3" key="1">
    <citation type="submission" date="2019-02" db="EMBL/GenBank/DDBJ databases">
        <title>Deep-cultivation of Planctomycetes and their phenomic and genomic characterization uncovers novel biology.</title>
        <authorList>
            <person name="Wiegand S."/>
            <person name="Jogler M."/>
            <person name="Boedeker C."/>
            <person name="Pinto D."/>
            <person name="Vollmers J."/>
            <person name="Rivas-Marin E."/>
            <person name="Kohn T."/>
            <person name="Peeters S.H."/>
            <person name="Heuer A."/>
            <person name="Rast P."/>
            <person name="Oberbeckmann S."/>
            <person name="Bunk B."/>
            <person name="Jeske O."/>
            <person name="Meyerdierks A."/>
            <person name="Storesund J.E."/>
            <person name="Kallscheuer N."/>
            <person name="Luecker S."/>
            <person name="Lage O.M."/>
            <person name="Pohl T."/>
            <person name="Merkel B.J."/>
            <person name="Hornburger P."/>
            <person name="Mueller R.-W."/>
            <person name="Bruemmer F."/>
            <person name="Labrenz M."/>
            <person name="Spormann A.M."/>
            <person name="Op den Camp H."/>
            <person name="Overmann J."/>
            <person name="Amann R."/>
            <person name="Jetten M.S.M."/>
            <person name="Mascher T."/>
            <person name="Medema M.H."/>
            <person name="Devos D.P."/>
            <person name="Kaster A.-K."/>
            <person name="Ovreas L."/>
            <person name="Rohde M."/>
            <person name="Galperin M.Y."/>
            <person name="Jogler C."/>
        </authorList>
    </citation>
    <scope>NUCLEOTIDE SEQUENCE [LARGE SCALE GENOMIC DNA]</scope>
    <source>
        <strain evidence="2 3">K22_7</strain>
    </source>
</reference>
<feature type="region of interest" description="Disordered" evidence="1">
    <location>
        <begin position="99"/>
        <end position="121"/>
    </location>
</feature>
<feature type="region of interest" description="Disordered" evidence="1">
    <location>
        <begin position="266"/>
        <end position="297"/>
    </location>
</feature>
<name>A0A517NH50_9BACT</name>